<evidence type="ECO:0000313" key="2">
    <source>
        <dbReference type="EMBL" id="KAK6490939.1"/>
    </source>
</evidence>
<dbReference type="EMBL" id="JAHFZB010000004">
    <property type="protein sequence ID" value="KAK6490939.1"/>
    <property type="molecule type" value="Genomic_DNA"/>
</dbReference>
<keyword evidence="3" id="KW-1185">Reference proteome</keyword>
<comment type="caution">
    <text evidence="2">The sequence shown here is derived from an EMBL/GenBank/DDBJ whole genome shotgun (WGS) entry which is preliminary data.</text>
</comment>
<reference evidence="2 3" key="1">
    <citation type="submission" date="2021-05" db="EMBL/GenBank/DDBJ databases">
        <authorList>
            <person name="Zahm M."/>
            <person name="Klopp C."/>
            <person name="Cabau C."/>
            <person name="Kuhl H."/>
            <person name="Suciu R."/>
            <person name="Ciorpac M."/>
            <person name="Holostenco D."/>
            <person name="Gessner J."/>
            <person name="Wuertz S."/>
            <person name="Hohne C."/>
            <person name="Stock M."/>
            <person name="Gislard M."/>
            <person name="Lluch J."/>
            <person name="Milhes M."/>
            <person name="Lampietro C."/>
            <person name="Lopez Roques C."/>
            <person name="Donnadieu C."/>
            <person name="Du K."/>
            <person name="Schartl M."/>
            <person name="Guiguen Y."/>
        </authorList>
    </citation>
    <scope>NUCLEOTIDE SEQUENCE [LARGE SCALE GENOMIC DNA]</scope>
    <source>
        <strain evidence="2">Hh-F2</strain>
        <tissue evidence="2">Blood</tissue>
    </source>
</reference>
<accession>A0ABR1A1J1</accession>
<evidence type="ECO:0000313" key="3">
    <source>
        <dbReference type="Proteomes" id="UP001369086"/>
    </source>
</evidence>
<name>A0ABR1A1J1_HUSHU</name>
<protein>
    <submittedName>
        <fullName evidence="2">Uncharacterized protein</fullName>
    </submittedName>
</protein>
<dbReference type="Proteomes" id="UP001369086">
    <property type="component" value="Unassembled WGS sequence"/>
</dbReference>
<proteinExistence type="predicted"/>
<feature type="region of interest" description="Disordered" evidence="1">
    <location>
        <begin position="58"/>
        <end position="101"/>
    </location>
</feature>
<evidence type="ECO:0000256" key="1">
    <source>
        <dbReference type="SAM" id="MobiDB-lite"/>
    </source>
</evidence>
<feature type="compositionally biased region" description="Acidic residues" evidence="1">
    <location>
        <begin position="63"/>
        <end position="77"/>
    </location>
</feature>
<organism evidence="2 3">
    <name type="scientific">Huso huso</name>
    <name type="common">Beluga</name>
    <name type="synonym">Acipenser huso</name>
    <dbReference type="NCBI Taxonomy" id="61971"/>
    <lineage>
        <taxon>Eukaryota</taxon>
        <taxon>Metazoa</taxon>
        <taxon>Chordata</taxon>
        <taxon>Craniata</taxon>
        <taxon>Vertebrata</taxon>
        <taxon>Euteleostomi</taxon>
        <taxon>Actinopterygii</taxon>
        <taxon>Chondrostei</taxon>
        <taxon>Acipenseriformes</taxon>
        <taxon>Acipenseridae</taxon>
        <taxon>Huso</taxon>
    </lineage>
</organism>
<sequence>MSDYNKNDITTAQRGYKRYLADQMDVPGRTLRRWKRIRQVASLVFNLLKGSLTHDEIRTVSNTEDDDSLETDEDVDVPESSNLVEEGEPEITPSEQENADLESITTEKDIENPGSEPFHSLDESTQEKYLQEDDKVYSSQQQNGLLLMALKMKHKLTKEAVSDMLDIINLLAGKDTVPQSWYHLEKPFEGLKYFVEIHHVCNFCESYLGKETSEKCTYCEKEWIEQRSLNEGNFFFHFHLHAQIKAFLEDPELSQKVVRNRHGFQSQTFCDITLFMPTGTQIVTRHPAFLCYEKCSFRSYTV</sequence>
<gene>
    <name evidence="2" type="ORF">HHUSO_G5642</name>
</gene>